<dbReference type="Pfam" id="PF06258">
    <property type="entry name" value="Mito_fiss_Elm1"/>
    <property type="match status" value="1"/>
</dbReference>
<sequence length="341" mass="37693">MANTTKDIFVISCSILGDQNNLLGLAKALANEFGGKVRLINIKFRSRVLEALYLRLLQQKNDGGAWDQIASWFCVGDIPAREEINGAFVISTLGAGEIPAAYLSKLGAFSIHLGELKRVPNHMIDMVISHPGHITKASEYRLPCAPSQINHEELLPHDERNDLLVAFGGDAGSLIYSTQFYEKVLLFAASIAEENQLSLKITTSHRTGTKNERVIQEYINKNNLEIEQLVLFNRGDRASMSSLLNNAAAAIVSAESVSMVSEALTASAKTLAVFEQSLPKERRITQFLEEQSSTDQILLVDAINTPRIDLKSRRFPSVSWRETFLAAVHNELNKKVTRTAA</sequence>
<accession>A0ABQ3EKA4</accession>
<protein>
    <submittedName>
        <fullName evidence="1">Uncharacterized protein</fullName>
    </submittedName>
</protein>
<gene>
    <name evidence="1" type="ORF">GCM10007094_36640</name>
</gene>
<dbReference type="InterPro" id="IPR009367">
    <property type="entry name" value="Elm1-like"/>
</dbReference>
<dbReference type="Proteomes" id="UP000637980">
    <property type="component" value="Unassembled WGS sequence"/>
</dbReference>
<proteinExistence type="predicted"/>
<organism evidence="1 2">
    <name type="scientific">Pseudovibrio japonicus</name>
    <dbReference type="NCBI Taxonomy" id="366534"/>
    <lineage>
        <taxon>Bacteria</taxon>
        <taxon>Pseudomonadati</taxon>
        <taxon>Pseudomonadota</taxon>
        <taxon>Alphaproteobacteria</taxon>
        <taxon>Hyphomicrobiales</taxon>
        <taxon>Stappiaceae</taxon>
        <taxon>Pseudovibrio</taxon>
    </lineage>
</organism>
<evidence type="ECO:0000313" key="2">
    <source>
        <dbReference type="Proteomes" id="UP000637980"/>
    </source>
</evidence>
<keyword evidence="2" id="KW-1185">Reference proteome</keyword>
<reference evidence="2" key="1">
    <citation type="journal article" date="2019" name="Int. J. Syst. Evol. Microbiol.">
        <title>The Global Catalogue of Microorganisms (GCM) 10K type strain sequencing project: providing services to taxonomists for standard genome sequencing and annotation.</title>
        <authorList>
            <consortium name="The Broad Institute Genomics Platform"/>
            <consortium name="The Broad Institute Genome Sequencing Center for Infectious Disease"/>
            <person name="Wu L."/>
            <person name="Ma J."/>
        </authorList>
    </citation>
    <scope>NUCLEOTIDE SEQUENCE [LARGE SCALE GENOMIC DNA]</scope>
    <source>
        <strain evidence="2">KCTC 12861</strain>
    </source>
</reference>
<comment type="caution">
    <text evidence="1">The sequence shown here is derived from an EMBL/GenBank/DDBJ whole genome shotgun (WGS) entry which is preliminary data.</text>
</comment>
<dbReference type="EMBL" id="BMXE01000008">
    <property type="protein sequence ID" value="GHB44076.1"/>
    <property type="molecule type" value="Genomic_DNA"/>
</dbReference>
<evidence type="ECO:0000313" key="1">
    <source>
        <dbReference type="EMBL" id="GHB44076.1"/>
    </source>
</evidence>
<name>A0ABQ3EKA4_9HYPH</name>